<dbReference type="SUPFAM" id="SSF56801">
    <property type="entry name" value="Acetyl-CoA synthetase-like"/>
    <property type="match status" value="1"/>
</dbReference>
<comment type="caution">
    <text evidence="2">The sequence shown here is derived from an EMBL/GenBank/DDBJ whole genome shotgun (WGS) entry which is preliminary data.</text>
</comment>
<dbReference type="GO" id="GO:0047475">
    <property type="term" value="F:phenylacetate-CoA ligase activity"/>
    <property type="evidence" value="ECO:0007669"/>
    <property type="project" value="UniProtKB-EC"/>
</dbReference>
<evidence type="ECO:0000313" key="2">
    <source>
        <dbReference type="EMBL" id="MBB6011936.1"/>
    </source>
</evidence>
<sequence>MTDNSHFHPDVETLSETDMAALQARKWERQRAYMASASAFYGRKLGSALNESLTLDGLQDLPLTDKEELRASQEDDYPFGDYIACRPEGVVRIHRTSGTTGRALILANSANDAHIIAQQGARGMWASGLRPSDRVVHCLNYQMWTGGVTDHLTLEATGATVLPYGVGGASKLIEVIRDLGITAISCTPSYPALLERIVRDEYGLTPRDLGLRLALFGGEAGLDNLGFRKAMEDVWGFGVRNANFGLSEVMSTMGSQCEHTTDLHFLSSDVVFAELLDPASGQRLKIAEGVSGELVCTHLEKECQPLIRYRTRDVITVTGTGPCSCGRTSFRFRVSGRTDDMFNVRGVNVFPSAIHKVIAAAGDMASGHFRIMLAGPGPYDRIAIKAEAAAGLASEDWASVTAELEKRVRDTVGASATIEMVPFESLPRTDGKTSLVERI</sequence>
<proteinExistence type="predicted"/>
<feature type="domain" description="AMP-dependent ligase C-terminal" evidence="1">
    <location>
        <begin position="346"/>
        <end position="435"/>
    </location>
</feature>
<dbReference type="Proteomes" id="UP000533306">
    <property type="component" value="Unassembled WGS sequence"/>
</dbReference>
<name>A0A7W9S0S2_9HYPH</name>
<dbReference type="EMBL" id="JACHEU010000001">
    <property type="protein sequence ID" value="MBB6011936.1"/>
    <property type="molecule type" value="Genomic_DNA"/>
</dbReference>
<dbReference type="PANTHER" id="PTHR43845">
    <property type="entry name" value="BLR5969 PROTEIN"/>
    <property type="match status" value="1"/>
</dbReference>
<keyword evidence="3" id="KW-1185">Reference proteome</keyword>
<gene>
    <name evidence="2" type="ORF">HNR59_001281</name>
</gene>
<protein>
    <submittedName>
        <fullName evidence="2">Phenylacetate-CoA ligase</fullName>
        <ecNumber evidence="2">6.2.1.30</ecNumber>
    </submittedName>
</protein>
<reference evidence="2 3" key="1">
    <citation type="submission" date="2020-08" db="EMBL/GenBank/DDBJ databases">
        <title>Genomic Encyclopedia of Type Strains, Phase IV (KMG-IV): sequencing the most valuable type-strain genomes for metagenomic binning, comparative biology and taxonomic classification.</title>
        <authorList>
            <person name="Goeker M."/>
        </authorList>
    </citation>
    <scope>NUCLEOTIDE SEQUENCE [LARGE SCALE GENOMIC DNA]</scope>
    <source>
        <strain evidence="2 3">DSM 11099</strain>
    </source>
</reference>
<dbReference type="InterPro" id="IPR045851">
    <property type="entry name" value="AMP-bd_C_sf"/>
</dbReference>
<dbReference type="EC" id="6.2.1.30" evidence="2"/>
<dbReference type="Gene3D" id="3.40.50.12780">
    <property type="entry name" value="N-terminal domain of ligase-like"/>
    <property type="match status" value="1"/>
</dbReference>
<evidence type="ECO:0000313" key="3">
    <source>
        <dbReference type="Proteomes" id="UP000533306"/>
    </source>
</evidence>
<evidence type="ECO:0000259" key="1">
    <source>
        <dbReference type="Pfam" id="PF14535"/>
    </source>
</evidence>
<keyword evidence="2" id="KW-0436">Ligase</keyword>
<dbReference type="AlphaFoldDB" id="A0A7W9S0S2"/>
<accession>A0A7W9S0S2</accession>
<dbReference type="RefSeq" id="WP_183827525.1">
    <property type="nucleotide sequence ID" value="NZ_JACHEU010000001.1"/>
</dbReference>
<dbReference type="InterPro" id="IPR028154">
    <property type="entry name" value="AMP-dep_Lig_C"/>
</dbReference>
<dbReference type="PANTHER" id="PTHR43845:SF1">
    <property type="entry name" value="BLR5969 PROTEIN"/>
    <property type="match status" value="1"/>
</dbReference>
<organism evidence="2 3">
    <name type="scientific">Aquamicrobium lusatiense</name>
    <dbReference type="NCBI Taxonomy" id="89772"/>
    <lineage>
        <taxon>Bacteria</taxon>
        <taxon>Pseudomonadati</taxon>
        <taxon>Pseudomonadota</taxon>
        <taxon>Alphaproteobacteria</taxon>
        <taxon>Hyphomicrobiales</taxon>
        <taxon>Phyllobacteriaceae</taxon>
        <taxon>Aquamicrobium</taxon>
    </lineage>
</organism>
<dbReference type="Gene3D" id="3.30.300.30">
    <property type="match status" value="1"/>
</dbReference>
<dbReference type="InterPro" id="IPR042099">
    <property type="entry name" value="ANL_N_sf"/>
</dbReference>
<dbReference type="Pfam" id="PF14535">
    <property type="entry name" value="AMP-binding_C_2"/>
    <property type="match status" value="1"/>
</dbReference>